<reference evidence="1" key="1">
    <citation type="journal article" name="DNA Res.">
        <title>The physiological potential of anammox bacteria as revealed by their core genome structure.</title>
        <authorList>
            <person name="Okubo T."/>
            <person name="Toyoda A."/>
            <person name="Fukuhara K."/>
            <person name="Uchiyama I."/>
            <person name="Harigaya Y."/>
            <person name="Kuroiwa M."/>
            <person name="Suzuki T."/>
            <person name="Murakami Y."/>
            <person name="Suwa Y."/>
            <person name="Takami H."/>
        </authorList>
    </citation>
    <scope>NUCLEOTIDE SEQUENCE</scope>
    <source>
        <strain evidence="1">317325-3</strain>
    </source>
</reference>
<organism evidence="1 2">
    <name type="scientific">Candidatus Desulfobacillus denitrificans</name>
    <dbReference type="NCBI Taxonomy" id="2608985"/>
    <lineage>
        <taxon>Bacteria</taxon>
        <taxon>Pseudomonadati</taxon>
        <taxon>Pseudomonadota</taxon>
        <taxon>Betaproteobacteria</taxon>
        <taxon>Candidatus Desulfobacillus</taxon>
    </lineage>
</organism>
<evidence type="ECO:0000313" key="2">
    <source>
        <dbReference type="Proteomes" id="UP000662914"/>
    </source>
</evidence>
<dbReference type="InterPro" id="IPR013783">
    <property type="entry name" value="Ig-like_fold"/>
</dbReference>
<evidence type="ECO:0000313" key="1">
    <source>
        <dbReference type="EMBL" id="BBO21982.1"/>
    </source>
</evidence>
<gene>
    <name evidence="1" type="ORF">DSYM_26810</name>
</gene>
<dbReference type="Proteomes" id="UP000662914">
    <property type="component" value="Chromosome"/>
</dbReference>
<dbReference type="Gene3D" id="2.60.40.10">
    <property type="entry name" value="Immunoglobulins"/>
    <property type="match status" value="1"/>
</dbReference>
<dbReference type="EMBL" id="AP021857">
    <property type="protein sequence ID" value="BBO21982.1"/>
    <property type="molecule type" value="Genomic_DNA"/>
</dbReference>
<dbReference type="AlphaFoldDB" id="A0A809RQR5"/>
<name>A0A809RQR5_9PROT</name>
<sequence length="285" mass="30801">MDMHKFLRWFVIVGLGGLLAQASFAAGIAMITDASGRIEAEQDGAVLGVLAELEGGAKLRLGAGAVATVLYLSSGEEYRLKGAGRFQIGDKSPTALQGAKPERHKLPVDAIPPVRVRPASVQQATIVMRSLGPGTTVKLLEPVSVRILDERPAFRWAAVTGAEAYRVQVIDSAGQPVAEFEQKGESAQLPEGTRLKPGEAYSWSVEARLASGRKLSRTADFAVLDADARARLARLQPAAGAKFSDRVAYALMLERYEAFDLARAEWRRLLAERPNEPLLKERVGE</sequence>
<protein>
    <submittedName>
        <fullName evidence="1">Uncharacterized protein</fullName>
    </submittedName>
</protein>
<dbReference type="KEGG" id="ddz:DSYM_26810"/>
<proteinExistence type="predicted"/>
<accession>A0A809RQR5</accession>